<accession>A0ABV6C3L5</accession>
<organism evidence="7 8">
    <name type="scientific">Aciditerrimonas ferrireducens</name>
    <dbReference type="NCBI Taxonomy" id="667306"/>
    <lineage>
        <taxon>Bacteria</taxon>
        <taxon>Bacillati</taxon>
        <taxon>Actinomycetota</taxon>
        <taxon>Acidimicrobiia</taxon>
        <taxon>Acidimicrobiales</taxon>
        <taxon>Acidimicrobiaceae</taxon>
        <taxon>Aciditerrimonas</taxon>
    </lineage>
</organism>
<reference evidence="7 8" key="1">
    <citation type="submission" date="2024-09" db="EMBL/GenBank/DDBJ databases">
        <authorList>
            <person name="Sun Q."/>
            <person name="Mori K."/>
        </authorList>
    </citation>
    <scope>NUCLEOTIDE SEQUENCE [LARGE SCALE GENOMIC DNA]</scope>
    <source>
        <strain evidence="7 8">JCM 15389</strain>
    </source>
</reference>
<dbReference type="RefSeq" id="WP_248108754.1">
    <property type="nucleotide sequence ID" value="NZ_JAKHEX010000019.1"/>
</dbReference>
<comment type="caution">
    <text evidence="7">The sequence shown here is derived from an EMBL/GenBank/DDBJ whole genome shotgun (WGS) entry which is preliminary data.</text>
</comment>
<evidence type="ECO:0000256" key="5">
    <source>
        <dbReference type="ARBA" id="ARBA00022833"/>
    </source>
</evidence>
<dbReference type="EMBL" id="JBHLYQ010000084">
    <property type="protein sequence ID" value="MFC0082267.1"/>
    <property type="molecule type" value="Genomic_DNA"/>
</dbReference>
<keyword evidence="4" id="KW-0378">Hydrolase</keyword>
<dbReference type="Pfam" id="PF01546">
    <property type="entry name" value="Peptidase_M20"/>
    <property type="match status" value="1"/>
</dbReference>
<dbReference type="InterPro" id="IPR002933">
    <property type="entry name" value="Peptidase_M20"/>
</dbReference>
<dbReference type="Pfam" id="PF07687">
    <property type="entry name" value="M20_dimer"/>
    <property type="match status" value="1"/>
</dbReference>
<evidence type="ECO:0000256" key="3">
    <source>
        <dbReference type="ARBA" id="ARBA00022723"/>
    </source>
</evidence>
<dbReference type="PANTHER" id="PTHR43808:SF8">
    <property type="entry name" value="PEPTIDASE M20 DIMERISATION DOMAIN-CONTAINING PROTEIN"/>
    <property type="match status" value="1"/>
</dbReference>
<dbReference type="SUPFAM" id="SSF55031">
    <property type="entry name" value="Bacterial exopeptidase dimerisation domain"/>
    <property type="match status" value="1"/>
</dbReference>
<evidence type="ECO:0000313" key="7">
    <source>
        <dbReference type="EMBL" id="MFC0082267.1"/>
    </source>
</evidence>
<proteinExistence type="inferred from homology"/>
<keyword evidence="5" id="KW-0862">Zinc</keyword>
<sequence>MGASQEADRLEGETVELLQTLIRNACVNDGSEGSGEEHRNAAVLTALLEGSGVDLERYEPAPGRVSLVASVDPPRPDGPVLVYLAHTDVVPVSPEGWRRDPFGGELVDGEVWGRGAVDMLNLTATMAVALRHLLARGRPPCGLVYVAVADEEAGGHLGAKWLVEHLPLLRRVHGVVSEFGGMPLRTPSGATKLPVVVAEKGVNWTRLVVHGRPGHGSQPFGADNALAKAALVVQRLLASEPEVRVLPVWEAYVAGLGLPPELTEALLDPAGVDRVLPELPQALAAQAHAATRATFTPTVAHGGTKTNVIPDRVELEVDIRILPGEDPAEVPARLAAALGDLAPSVEIDQRHRDPGSESPTDTPLWHALARSAQQIVPGSELLPFLVAGGTDSRFFRALGVPAYGFGLFSERLPLGDFQAMFHGNDERVDVESLRRSAELFAALPGHFADLAG</sequence>
<evidence type="ECO:0000313" key="8">
    <source>
        <dbReference type="Proteomes" id="UP001589788"/>
    </source>
</evidence>
<gene>
    <name evidence="7" type="ORF">ACFFRE_08930</name>
</gene>
<evidence type="ECO:0000259" key="6">
    <source>
        <dbReference type="Pfam" id="PF07687"/>
    </source>
</evidence>
<dbReference type="PANTHER" id="PTHR43808">
    <property type="entry name" value="ACETYLORNITHINE DEACETYLASE"/>
    <property type="match status" value="1"/>
</dbReference>
<name>A0ABV6C3L5_9ACTN</name>
<comment type="similarity">
    <text evidence="2">Belongs to the peptidase M20A family.</text>
</comment>
<evidence type="ECO:0000256" key="2">
    <source>
        <dbReference type="ARBA" id="ARBA00006247"/>
    </source>
</evidence>
<keyword evidence="3" id="KW-0479">Metal-binding</keyword>
<keyword evidence="8" id="KW-1185">Reference proteome</keyword>
<comment type="cofactor">
    <cofactor evidence="1">
        <name>Zn(2+)</name>
        <dbReference type="ChEBI" id="CHEBI:29105"/>
    </cofactor>
</comment>
<feature type="domain" description="Peptidase M20 dimerisation" evidence="6">
    <location>
        <begin position="197"/>
        <end position="344"/>
    </location>
</feature>
<dbReference type="Gene3D" id="3.30.70.360">
    <property type="match status" value="1"/>
</dbReference>
<evidence type="ECO:0000256" key="1">
    <source>
        <dbReference type="ARBA" id="ARBA00001947"/>
    </source>
</evidence>
<dbReference type="InterPro" id="IPR050072">
    <property type="entry name" value="Peptidase_M20A"/>
</dbReference>
<dbReference type="Gene3D" id="3.40.630.10">
    <property type="entry name" value="Zn peptidases"/>
    <property type="match status" value="1"/>
</dbReference>
<protein>
    <submittedName>
        <fullName evidence="7">M20/M25/M40 family metallo-hydrolase</fullName>
    </submittedName>
</protein>
<evidence type="ECO:0000256" key="4">
    <source>
        <dbReference type="ARBA" id="ARBA00022801"/>
    </source>
</evidence>
<dbReference type="Gene3D" id="1.10.150.900">
    <property type="match status" value="1"/>
</dbReference>
<dbReference type="SUPFAM" id="SSF53187">
    <property type="entry name" value="Zn-dependent exopeptidases"/>
    <property type="match status" value="1"/>
</dbReference>
<dbReference type="InterPro" id="IPR011650">
    <property type="entry name" value="Peptidase_M20_dimer"/>
</dbReference>
<dbReference type="Proteomes" id="UP001589788">
    <property type="component" value="Unassembled WGS sequence"/>
</dbReference>
<dbReference type="InterPro" id="IPR036264">
    <property type="entry name" value="Bact_exopeptidase_dim_dom"/>
</dbReference>